<dbReference type="EMBL" id="JALBUF010000002">
    <property type="protein sequence ID" value="MCI0182743.1"/>
    <property type="molecule type" value="Genomic_DNA"/>
</dbReference>
<dbReference type="PIRSF" id="PIRSF002741">
    <property type="entry name" value="MppA"/>
    <property type="match status" value="1"/>
</dbReference>
<dbReference type="PANTHER" id="PTHR30290">
    <property type="entry name" value="PERIPLASMIC BINDING COMPONENT OF ABC TRANSPORTER"/>
    <property type="match status" value="1"/>
</dbReference>
<evidence type="ECO:0000259" key="5">
    <source>
        <dbReference type="Pfam" id="PF00496"/>
    </source>
</evidence>
<dbReference type="PANTHER" id="PTHR30290:SF9">
    <property type="entry name" value="OLIGOPEPTIDE-BINDING PROTEIN APPA"/>
    <property type="match status" value="1"/>
</dbReference>
<feature type="signal peptide" evidence="4">
    <location>
        <begin position="1"/>
        <end position="23"/>
    </location>
</feature>
<dbReference type="InterPro" id="IPR030678">
    <property type="entry name" value="Peptide/Ni-bd"/>
</dbReference>
<dbReference type="Gene3D" id="3.40.190.10">
    <property type="entry name" value="Periplasmic binding protein-like II"/>
    <property type="match status" value="1"/>
</dbReference>
<keyword evidence="2" id="KW-0813">Transport</keyword>
<dbReference type="GO" id="GO:0043190">
    <property type="term" value="C:ATP-binding cassette (ABC) transporter complex"/>
    <property type="evidence" value="ECO:0007669"/>
    <property type="project" value="InterPro"/>
</dbReference>
<reference evidence="6" key="1">
    <citation type="submission" date="2022-03" db="EMBL/GenBank/DDBJ databases">
        <title>Draft Genome Sequence of Firmicute Strain S0AB, a Heterotrophic Iron/Sulfur-Oxidizing Extreme Acidophile.</title>
        <authorList>
            <person name="Vergara E."/>
            <person name="Pakostova E."/>
            <person name="Johnson D.B."/>
            <person name="Holmes D.S."/>
        </authorList>
    </citation>
    <scope>NUCLEOTIDE SEQUENCE</scope>
    <source>
        <strain evidence="6">S0AB</strain>
    </source>
</reference>
<evidence type="ECO:0000256" key="2">
    <source>
        <dbReference type="ARBA" id="ARBA00022448"/>
    </source>
</evidence>
<dbReference type="Gene3D" id="3.10.105.10">
    <property type="entry name" value="Dipeptide-binding Protein, Domain 3"/>
    <property type="match status" value="1"/>
</dbReference>
<protein>
    <submittedName>
        <fullName evidence="6">Heme-binding protein A</fullName>
    </submittedName>
</protein>
<dbReference type="AlphaFoldDB" id="A0A9X1V9S6"/>
<dbReference type="PROSITE" id="PS51257">
    <property type="entry name" value="PROKAR_LIPOPROTEIN"/>
    <property type="match status" value="1"/>
</dbReference>
<comment type="similarity">
    <text evidence="1">Belongs to the bacterial solute-binding protein 5 family.</text>
</comment>
<dbReference type="Pfam" id="PF00496">
    <property type="entry name" value="SBP_bac_5"/>
    <property type="match status" value="1"/>
</dbReference>
<evidence type="ECO:0000313" key="7">
    <source>
        <dbReference type="Proteomes" id="UP001139263"/>
    </source>
</evidence>
<dbReference type="GO" id="GO:0042597">
    <property type="term" value="C:periplasmic space"/>
    <property type="evidence" value="ECO:0007669"/>
    <property type="project" value="UniProtKB-ARBA"/>
</dbReference>
<keyword evidence="7" id="KW-1185">Reference proteome</keyword>
<dbReference type="RefSeq" id="WP_241712353.1">
    <property type="nucleotide sequence ID" value="NZ_JALBUF010000002.1"/>
</dbReference>
<feature type="domain" description="Solute-binding protein family 5" evidence="5">
    <location>
        <begin position="94"/>
        <end position="471"/>
    </location>
</feature>
<dbReference type="InterPro" id="IPR000914">
    <property type="entry name" value="SBP_5_dom"/>
</dbReference>
<comment type="caution">
    <text evidence="6">The sequence shown here is derived from an EMBL/GenBank/DDBJ whole genome shotgun (WGS) entry which is preliminary data.</text>
</comment>
<dbReference type="CDD" id="cd00995">
    <property type="entry name" value="PBP2_NikA_DppA_OppA_like"/>
    <property type="match status" value="1"/>
</dbReference>
<evidence type="ECO:0000256" key="3">
    <source>
        <dbReference type="ARBA" id="ARBA00022729"/>
    </source>
</evidence>
<proteinExistence type="inferred from homology"/>
<dbReference type="GO" id="GO:0015833">
    <property type="term" value="P:peptide transport"/>
    <property type="evidence" value="ECO:0007669"/>
    <property type="project" value="TreeGrafter"/>
</dbReference>
<accession>A0A9X1V9S6</accession>
<gene>
    <name evidence="6" type="primary">hbpA_1</name>
    <name evidence="6" type="ORF">MM817_01012</name>
</gene>
<keyword evidence="3 4" id="KW-0732">Signal</keyword>
<sequence length="555" mass="60209">MNVSKMRMVGVIASMAMLGTALAGCGTQSATTSQQGNTTASGGSTQPVYGGTLTLDLLSQFPHLDPAKAYDTTSEEAVEQFYNTLVTYQGATNTIVPDLASYTVSDGGKVYTFSIKNAKFWNGDPVTAQSFITEFQRVLSNSMQSGGQGFVDPLIQGSAAYVAGKATNVSGLKAINSSTLQITLMHPSATFLYVLAMPFFSAVDPTYIAAHSESYIDTHPMGTGPFELASYTPGKDYVLTKNPNYFVKGIPYLNKIVFNINNSPSAVLFHFEQGQTGMISWNQGGIPTEDYLPLINNPTYASDIVKQTEVATDYFGLNCAVGPTQNVAVRRALEYAVNKQVIVRILDGLAVPANQIIPPSMPSGYEQNLPANASYSYNPALAKKLLAKAGYPKGFNTTIYTDNSSPTDLKMAEAVQQMFSQVGVNATINQSSWNTFLASNETGKQNMFTLAWLEDFPDPSDFLNTLFNTNQIPVNDSTNYSNKQVDALLNQGSIMPAGTARDNVYKQAQNIIMSQAPWIPLVNPVYAAAVQPWVKGFYVNPNLMDPLQYIWIAKH</sequence>
<dbReference type="SUPFAM" id="SSF53850">
    <property type="entry name" value="Periplasmic binding protein-like II"/>
    <property type="match status" value="1"/>
</dbReference>
<evidence type="ECO:0000256" key="1">
    <source>
        <dbReference type="ARBA" id="ARBA00005695"/>
    </source>
</evidence>
<name>A0A9X1V9S6_9BACL</name>
<dbReference type="InterPro" id="IPR039424">
    <property type="entry name" value="SBP_5"/>
</dbReference>
<dbReference type="Proteomes" id="UP001139263">
    <property type="component" value="Unassembled WGS sequence"/>
</dbReference>
<feature type="chain" id="PRO_5040827427" evidence="4">
    <location>
        <begin position="24"/>
        <end position="555"/>
    </location>
</feature>
<dbReference type="GO" id="GO:1904680">
    <property type="term" value="F:peptide transmembrane transporter activity"/>
    <property type="evidence" value="ECO:0007669"/>
    <property type="project" value="TreeGrafter"/>
</dbReference>
<evidence type="ECO:0000313" key="6">
    <source>
        <dbReference type="EMBL" id="MCI0182743.1"/>
    </source>
</evidence>
<evidence type="ECO:0000256" key="4">
    <source>
        <dbReference type="SAM" id="SignalP"/>
    </source>
</evidence>
<organism evidence="6 7">
    <name type="scientific">Sulfoacidibacillus ferrooxidans</name>
    <dbReference type="NCBI Taxonomy" id="2005001"/>
    <lineage>
        <taxon>Bacteria</taxon>
        <taxon>Bacillati</taxon>
        <taxon>Bacillota</taxon>
        <taxon>Bacilli</taxon>
        <taxon>Bacillales</taxon>
        <taxon>Alicyclobacillaceae</taxon>
        <taxon>Sulfoacidibacillus</taxon>
    </lineage>
</organism>